<evidence type="ECO:0000313" key="2">
    <source>
        <dbReference type="Proteomes" id="UP001055117"/>
    </source>
</evidence>
<accession>A0ABQ4QDW0</accession>
<dbReference type="Pfam" id="PF06718">
    <property type="entry name" value="DUF1203"/>
    <property type="match status" value="1"/>
</dbReference>
<evidence type="ECO:0008006" key="3">
    <source>
        <dbReference type="Google" id="ProtNLM"/>
    </source>
</evidence>
<dbReference type="EMBL" id="BPQG01000012">
    <property type="protein sequence ID" value="GJD43409.1"/>
    <property type="molecule type" value="Genomic_DNA"/>
</dbReference>
<proteinExistence type="predicted"/>
<dbReference type="RefSeq" id="WP_147828649.1">
    <property type="nucleotide sequence ID" value="NZ_BPQG01000012.1"/>
</dbReference>
<evidence type="ECO:0000313" key="1">
    <source>
        <dbReference type="EMBL" id="GJD43409.1"/>
    </source>
</evidence>
<dbReference type="PIRSF" id="PIRSF034110">
    <property type="entry name" value="DUF1203"/>
    <property type="match status" value="1"/>
</dbReference>
<organism evidence="1 2">
    <name type="scientific">Methylobacterium cerastii</name>
    <dbReference type="NCBI Taxonomy" id="932741"/>
    <lineage>
        <taxon>Bacteria</taxon>
        <taxon>Pseudomonadati</taxon>
        <taxon>Pseudomonadota</taxon>
        <taxon>Alphaproteobacteria</taxon>
        <taxon>Hyphomicrobiales</taxon>
        <taxon>Methylobacteriaceae</taxon>
        <taxon>Methylobacterium</taxon>
    </lineage>
</organism>
<gene>
    <name evidence="1" type="ORF">AFCDBAGC_1261</name>
</gene>
<name>A0ABQ4QDW0_9HYPH</name>
<comment type="caution">
    <text evidence="1">The sequence shown here is derived from an EMBL/GenBank/DDBJ whole genome shotgun (WGS) entry which is preliminary data.</text>
</comment>
<dbReference type="Proteomes" id="UP001055117">
    <property type="component" value="Unassembled WGS sequence"/>
</dbReference>
<sequence>MKAFRCIPMKTETAERFRCSGHDDFGNALHRVVAEPHKGFPCRHCLRLAESGETMLLGSYALPQPRGIYWTPSPIFLHADACPHFAADDTLAPTVAANPLVSVRAYDAEDFCLYDLGHVCAGAEVEGPLRRALADPRSVFVNIHTAKPGCWLARVERAA</sequence>
<protein>
    <recommendedName>
        <fullName evidence="3">DUF1203 domain-containing protein</fullName>
    </recommendedName>
</protein>
<keyword evidence="2" id="KW-1185">Reference proteome</keyword>
<reference evidence="1 2" key="1">
    <citation type="journal article" date="2021" name="Front. Microbiol.">
        <title>Comprehensive Comparative Genomics and Phenotyping of Methylobacterium Species.</title>
        <authorList>
            <person name="Alessa O."/>
            <person name="Ogura Y."/>
            <person name="Fujitani Y."/>
            <person name="Takami H."/>
            <person name="Hayashi T."/>
            <person name="Sahin N."/>
            <person name="Tani A."/>
        </authorList>
    </citation>
    <scope>NUCLEOTIDE SEQUENCE [LARGE SCALE GENOMIC DNA]</scope>
    <source>
        <strain evidence="1 2">DSM 23679</strain>
    </source>
</reference>
<dbReference type="InterPro" id="IPR009593">
    <property type="entry name" value="DUF1203"/>
</dbReference>